<dbReference type="PANTHER" id="PTHR24413">
    <property type="entry name" value="SPECKLE-TYPE POZ PROTEIN"/>
    <property type="match status" value="1"/>
</dbReference>
<dbReference type="PROSITE" id="PS50097">
    <property type="entry name" value="BTB"/>
    <property type="match status" value="1"/>
</dbReference>
<feature type="domain" description="BTB" evidence="1">
    <location>
        <begin position="7"/>
        <end position="71"/>
    </location>
</feature>
<comment type="caution">
    <text evidence="2">The sequence shown here is derived from an EMBL/GenBank/DDBJ whole genome shotgun (WGS) entry which is preliminary data.</text>
</comment>
<dbReference type="OrthoDB" id="7492888at2759"/>
<dbReference type="InterPro" id="IPR000210">
    <property type="entry name" value="BTB/POZ_dom"/>
</dbReference>
<dbReference type="SMART" id="SM00225">
    <property type="entry name" value="BTB"/>
    <property type="match status" value="1"/>
</dbReference>
<accession>A0A9J6BL88</accession>
<reference evidence="2" key="1">
    <citation type="submission" date="2021-03" db="EMBL/GenBank/DDBJ databases">
        <title>Chromosome level genome of the anhydrobiotic midge Polypedilum vanderplanki.</title>
        <authorList>
            <person name="Yoshida Y."/>
            <person name="Kikawada T."/>
            <person name="Gusev O."/>
        </authorList>
    </citation>
    <scope>NUCLEOTIDE SEQUENCE</scope>
    <source>
        <strain evidence="2">NIAS01</strain>
        <tissue evidence="2">Whole body or cell culture</tissue>
    </source>
</reference>
<dbReference type="AlphaFoldDB" id="A0A9J6BL88"/>
<dbReference type="CDD" id="cd18186">
    <property type="entry name" value="BTB_POZ_ZBTB_KLHL-like"/>
    <property type="match status" value="1"/>
</dbReference>
<dbReference type="Pfam" id="PF00651">
    <property type="entry name" value="BTB"/>
    <property type="match status" value="1"/>
</dbReference>
<organism evidence="2 3">
    <name type="scientific">Polypedilum vanderplanki</name>
    <name type="common">Sleeping chironomid midge</name>
    <dbReference type="NCBI Taxonomy" id="319348"/>
    <lineage>
        <taxon>Eukaryota</taxon>
        <taxon>Metazoa</taxon>
        <taxon>Ecdysozoa</taxon>
        <taxon>Arthropoda</taxon>
        <taxon>Hexapoda</taxon>
        <taxon>Insecta</taxon>
        <taxon>Pterygota</taxon>
        <taxon>Neoptera</taxon>
        <taxon>Endopterygota</taxon>
        <taxon>Diptera</taxon>
        <taxon>Nematocera</taxon>
        <taxon>Chironomoidea</taxon>
        <taxon>Chironomidae</taxon>
        <taxon>Chironominae</taxon>
        <taxon>Polypedilum</taxon>
        <taxon>Polypedilum</taxon>
    </lineage>
</organism>
<name>A0A9J6BL88_POLVA</name>
<dbReference type="Proteomes" id="UP001107558">
    <property type="component" value="Chromosome 3"/>
</dbReference>
<dbReference type="EMBL" id="JADBJN010000003">
    <property type="protein sequence ID" value="KAG5670628.1"/>
    <property type="molecule type" value="Genomic_DNA"/>
</dbReference>
<keyword evidence="3" id="KW-1185">Reference proteome</keyword>
<protein>
    <recommendedName>
        <fullName evidence="1">BTB domain-containing protein</fullName>
    </recommendedName>
</protein>
<dbReference type="InterPro" id="IPR011333">
    <property type="entry name" value="SKP1/BTB/POZ_sf"/>
</dbReference>
<sequence>MQNEKLKDFKVFVDADKFNAHKFVLAARSPVFAEMIENNPDAESLNLVDVSPDIFHEIYNFMYTNEFPKTESVNFIHLLIASEKLKIKKLADFAANELTSKITNENAFELMSLGKKYNYEKLMKNSFEKIKKLFDGEQIDEGLVNKPEKLKKLLDLKMEKIRYLNELEEKFKSVLNEE</sequence>
<evidence type="ECO:0000313" key="3">
    <source>
        <dbReference type="Proteomes" id="UP001107558"/>
    </source>
</evidence>
<dbReference type="SUPFAM" id="SSF54695">
    <property type="entry name" value="POZ domain"/>
    <property type="match status" value="1"/>
</dbReference>
<gene>
    <name evidence="2" type="ORF">PVAND_000876</name>
</gene>
<dbReference type="Gene3D" id="3.30.710.10">
    <property type="entry name" value="Potassium Channel Kv1.1, Chain A"/>
    <property type="match status" value="1"/>
</dbReference>
<proteinExistence type="predicted"/>
<evidence type="ECO:0000313" key="2">
    <source>
        <dbReference type="EMBL" id="KAG5670628.1"/>
    </source>
</evidence>
<evidence type="ECO:0000259" key="1">
    <source>
        <dbReference type="PROSITE" id="PS50097"/>
    </source>
</evidence>